<dbReference type="Proteomes" id="UP000243719">
    <property type="component" value="Unassembled WGS sequence"/>
</dbReference>
<keyword evidence="2" id="KW-0067">ATP-binding</keyword>
<dbReference type="Pfam" id="PF00012">
    <property type="entry name" value="HSP70"/>
    <property type="match status" value="1"/>
</dbReference>
<dbReference type="PRINTS" id="PR00301">
    <property type="entry name" value="HEATSHOCK70"/>
</dbReference>
<dbReference type="InterPro" id="IPR013126">
    <property type="entry name" value="Hsp_70_fam"/>
</dbReference>
<dbReference type="STRING" id="1770053.SAMN05216551_111170"/>
<dbReference type="Gene3D" id="3.30.420.40">
    <property type="match status" value="3"/>
</dbReference>
<dbReference type="RefSeq" id="WP_091911320.1">
    <property type="nucleotide sequence ID" value="NZ_FNLO01000011.1"/>
</dbReference>
<evidence type="ECO:0000313" key="3">
    <source>
        <dbReference type="EMBL" id="SDV50408.1"/>
    </source>
</evidence>
<dbReference type="GO" id="GO:0005524">
    <property type="term" value="F:ATP binding"/>
    <property type="evidence" value="ECO:0007669"/>
    <property type="project" value="UniProtKB-KW"/>
</dbReference>
<dbReference type="PANTHER" id="PTHR19375">
    <property type="entry name" value="HEAT SHOCK PROTEIN 70KDA"/>
    <property type="match status" value="1"/>
</dbReference>
<keyword evidence="4" id="KW-1185">Reference proteome</keyword>
<dbReference type="OrthoDB" id="9807934at2"/>
<keyword evidence="1" id="KW-0547">Nucleotide-binding</keyword>
<accession>A0A1H2PTI4</accession>
<dbReference type="EMBL" id="FNLO01000011">
    <property type="protein sequence ID" value="SDV50408.1"/>
    <property type="molecule type" value="Genomic_DNA"/>
</dbReference>
<protein>
    <submittedName>
        <fullName evidence="3">Hypothetical chaperone protein</fullName>
    </submittedName>
</protein>
<organism evidence="3 4">
    <name type="scientific">Chitinasiproducens palmae</name>
    <dbReference type="NCBI Taxonomy" id="1770053"/>
    <lineage>
        <taxon>Bacteria</taxon>
        <taxon>Pseudomonadati</taxon>
        <taxon>Pseudomonadota</taxon>
        <taxon>Betaproteobacteria</taxon>
        <taxon>Burkholderiales</taxon>
        <taxon>Burkholderiaceae</taxon>
        <taxon>Chitinasiproducens</taxon>
    </lineage>
</organism>
<dbReference type="SUPFAM" id="SSF53067">
    <property type="entry name" value="Actin-like ATPase domain"/>
    <property type="match status" value="2"/>
</dbReference>
<sequence length="416" mass="44432">MTDCAIDFGTSNSAVAVAHGDGVRLVDLEAGQVTMPSAIFFNRDEGGVRFGRAAVADYVAGYDGRLMRGLKSILGSSLAEGTTELGEGEAIAYLDVITLFLRHLLERAASETGAMPTRAVLGRPAFFVDDDPAADARAQAELERAARAAGLREIHFQYEPIAAAFDYERRVSGERIVLVADIGGGTSDFSVIRVGPARMARMDRRDDLLAHGGVHVAGTDFDRRAALDGAMREFGYRTIGTDGREVPNRLYFDLATWHLINTVYGAKRLAGLRDMRTLYTDARHPERLQRILSHHLGHEIIGRVEQAKIDVAGGGATQIDLSMVESGLAAPLDDAALIEACRQEVGRIVAAAQATVRDAQLGGERIDALYLTGGSTGLAFLSDALSAAFPGAERVSGDRLGSVATGLGVYARRLFG</sequence>
<evidence type="ECO:0000256" key="1">
    <source>
        <dbReference type="ARBA" id="ARBA00022741"/>
    </source>
</evidence>
<reference evidence="4" key="1">
    <citation type="submission" date="2016-09" db="EMBL/GenBank/DDBJ databases">
        <authorList>
            <person name="Varghese N."/>
            <person name="Submissions S."/>
        </authorList>
    </citation>
    <scope>NUCLEOTIDE SEQUENCE [LARGE SCALE GENOMIC DNA]</scope>
    <source>
        <strain evidence="4">JS23</strain>
    </source>
</reference>
<evidence type="ECO:0000256" key="2">
    <source>
        <dbReference type="ARBA" id="ARBA00022840"/>
    </source>
</evidence>
<dbReference type="AlphaFoldDB" id="A0A1H2PTI4"/>
<dbReference type="InterPro" id="IPR043129">
    <property type="entry name" value="ATPase_NBD"/>
</dbReference>
<proteinExistence type="predicted"/>
<dbReference type="GO" id="GO:0140662">
    <property type="term" value="F:ATP-dependent protein folding chaperone"/>
    <property type="evidence" value="ECO:0007669"/>
    <property type="project" value="InterPro"/>
</dbReference>
<gene>
    <name evidence="3" type="ORF">SAMN05216551_111170</name>
</gene>
<name>A0A1H2PTI4_9BURK</name>
<dbReference type="Gene3D" id="3.90.640.10">
    <property type="entry name" value="Actin, Chain A, domain 4"/>
    <property type="match status" value="2"/>
</dbReference>
<evidence type="ECO:0000313" key="4">
    <source>
        <dbReference type="Proteomes" id="UP000243719"/>
    </source>
</evidence>